<proteinExistence type="predicted"/>
<dbReference type="EMBL" id="MN094788">
    <property type="protein sequence ID" value="QDH83592.1"/>
    <property type="molecule type" value="Genomic_DNA"/>
</dbReference>
<evidence type="ECO:0000313" key="2">
    <source>
        <dbReference type="Proteomes" id="UP000320799"/>
    </source>
</evidence>
<dbReference type="GeneID" id="56136067"/>
<evidence type="ECO:0000313" key="1">
    <source>
        <dbReference type="EMBL" id="QDH83592.1"/>
    </source>
</evidence>
<organism evidence="1 2">
    <name type="scientific">Achromobacter phage Motura</name>
    <dbReference type="NCBI Taxonomy" id="2591403"/>
    <lineage>
        <taxon>Viruses</taxon>
        <taxon>Duplodnaviria</taxon>
        <taxon>Heunggongvirae</taxon>
        <taxon>Uroviricota</taxon>
        <taxon>Caudoviricetes</taxon>
        <taxon>Moturavirus</taxon>
        <taxon>Moturavirus motura</taxon>
    </lineage>
</organism>
<name>A0A514CSZ1_9CAUD</name>
<dbReference type="KEGG" id="vg:56136067"/>
<protein>
    <submittedName>
        <fullName evidence="1">Tail tube protein</fullName>
    </submittedName>
</protein>
<reference evidence="1 2" key="1">
    <citation type="submission" date="2019-06" db="EMBL/GenBank/DDBJ databases">
        <authorList>
            <person name="Kincaid V.D."/>
            <person name="Fuller A."/>
            <person name="Hodges K."/>
            <person name="Bansal M."/>
            <person name="Essig J."/>
            <person name="Johnson A."/>
        </authorList>
    </citation>
    <scope>NUCLEOTIDE SEQUENCE [LARGE SCALE GENOMIC DNA]</scope>
</reference>
<dbReference type="RefSeq" id="YP_009903791.1">
    <property type="nucleotide sequence ID" value="NC_049849.1"/>
</dbReference>
<sequence length="169" mass="19292">MARTSLEDVLSLGDPAQAWNFDLFFPSIPGMADTRSLTYRVKTTDMPGTQLEPLEVALHGVVVPYAGRRMFTQTLNVTLHETADWGTRDIFTNWIELARSWRQNSGSYFNTYAVPCLLVTYDDIPQPIKTWQINYIWPENLQETSLDGSTSGPVEISVSFKYTDWFLVQ</sequence>
<keyword evidence="2" id="KW-1185">Reference proteome</keyword>
<accession>A0A514CSZ1</accession>
<dbReference type="Proteomes" id="UP000320799">
    <property type="component" value="Segment"/>
</dbReference>